<gene>
    <name evidence="3" type="ORF">Esi_0187_0019</name>
</gene>
<reference evidence="3 4" key="1">
    <citation type="journal article" date="2010" name="Nature">
        <title>The Ectocarpus genome and the independent evolution of multicellularity in brown algae.</title>
        <authorList>
            <person name="Cock J.M."/>
            <person name="Sterck L."/>
            <person name="Rouze P."/>
            <person name="Scornet D."/>
            <person name="Allen A.E."/>
            <person name="Amoutzias G."/>
            <person name="Anthouard V."/>
            <person name="Artiguenave F."/>
            <person name="Aury J.M."/>
            <person name="Badger J.H."/>
            <person name="Beszteri B."/>
            <person name="Billiau K."/>
            <person name="Bonnet E."/>
            <person name="Bothwell J.H."/>
            <person name="Bowler C."/>
            <person name="Boyen C."/>
            <person name="Brownlee C."/>
            <person name="Carrano C.J."/>
            <person name="Charrier B."/>
            <person name="Cho G.Y."/>
            <person name="Coelho S.M."/>
            <person name="Collen J."/>
            <person name="Corre E."/>
            <person name="Da Silva C."/>
            <person name="Delage L."/>
            <person name="Delaroque N."/>
            <person name="Dittami S.M."/>
            <person name="Doulbeau S."/>
            <person name="Elias M."/>
            <person name="Farnham G."/>
            <person name="Gachon C.M."/>
            <person name="Gschloessl B."/>
            <person name="Heesch S."/>
            <person name="Jabbari K."/>
            <person name="Jubin C."/>
            <person name="Kawai H."/>
            <person name="Kimura K."/>
            <person name="Kloareg B."/>
            <person name="Kupper F.C."/>
            <person name="Lang D."/>
            <person name="Le Bail A."/>
            <person name="Leblanc C."/>
            <person name="Lerouge P."/>
            <person name="Lohr M."/>
            <person name="Lopez P.J."/>
            <person name="Martens C."/>
            <person name="Maumus F."/>
            <person name="Michel G."/>
            <person name="Miranda-Saavedra D."/>
            <person name="Morales J."/>
            <person name="Moreau H."/>
            <person name="Motomura T."/>
            <person name="Nagasato C."/>
            <person name="Napoli C.A."/>
            <person name="Nelson D.R."/>
            <person name="Nyvall-Collen P."/>
            <person name="Peters A.F."/>
            <person name="Pommier C."/>
            <person name="Potin P."/>
            <person name="Poulain J."/>
            <person name="Quesneville H."/>
            <person name="Read B."/>
            <person name="Rensing S.A."/>
            <person name="Ritter A."/>
            <person name="Rousvoal S."/>
            <person name="Samanta M."/>
            <person name="Samson G."/>
            <person name="Schroeder D.C."/>
            <person name="Segurens B."/>
            <person name="Strittmatter M."/>
            <person name="Tonon T."/>
            <person name="Tregear J.W."/>
            <person name="Valentin K."/>
            <person name="von Dassow P."/>
            <person name="Yamagishi T."/>
            <person name="Van de Peer Y."/>
            <person name="Wincker P."/>
        </authorList>
    </citation>
    <scope>NUCLEOTIDE SEQUENCE [LARGE SCALE GENOMIC DNA]</scope>
    <source>
        <strain evidence="4">Ec32 / CCAP1310/4</strain>
    </source>
</reference>
<evidence type="ECO:0000256" key="1">
    <source>
        <dbReference type="SAM" id="Coils"/>
    </source>
</evidence>
<proteinExistence type="predicted"/>
<dbReference type="EMBL" id="FN649760">
    <property type="protein sequence ID" value="CBJ30333.1"/>
    <property type="molecule type" value="Genomic_DNA"/>
</dbReference>
<protein>
    <submittedName>
        <fullName evidence="3">Uncharacterized protein</fullName>
    </submittedName>
</protein>
<evidence type="ECO:0000313" key="4">
    <source>
        <dbReference type="Proteomes" id="UP000002630"/>
    </source>
</evidence>
<sequence length="280" mass="29434">MGPPPFVASDDLCAGADRAGGTEPPCNVSVSMYVREVVSGACAVFEEAPAVGLVCKTLLSLERVVFTAKGNRKELAVLLELCDVVTRGALNQWAMASADGPGVSEGAAALRRHVEGAKRVAAMCNKGKIARFALGRKISRSIVSVKTNVVNFATVHNLSLSAGLHVKLANMEKELAAKERERQQALDAAAKKASADAALGSQYRVVGLVKRLGSSASERALSVLDWCDYQRQSSSTMVKACGKRLRSGRPELYLMGGVLLATAAAAAACGQHGLLKRRPS</sequence>
<accession>D7FP72</accession>
<keyword evidence="2" id="KW-0812">Transmembrane</keyword>
<dbReference type="InParanoid" id="D7FP72"/>
<keyword evidence="2" id="KW-1133">Transmembrane helix</keyword>
<dbReference type="OrthoDB" id="10306440at2759"/>
<dbReference type="Proteomes" id="UP000002630">
    <property type="component" value="Unassembled WGS sequence"/>
</dbReference>
<keyword evidence="4" id="KW-1185">Reference proteome</keyword>
<name>D7FP72_ECTSI</name>
<keyword evidence="2" id="KW-0472">Membrane</keyword>
<dbReference type="AlphaFoldDB" id="D7FP72"/>
<feature type="coiled-coil region" evidence="1">
    <location>
        <begin position="161"/>
        <end position="188"/>
    </location>
</feature>
<organism evidence="3 4">
    <name type="scientific">Ectocarpus siliculosus</name>
    <name type="common">Brown alga</name>
    <name type="synonym">Conferva siliculosa</name>
    <dbReference type="NCBI Taxonomy" id="2880"/>
    <lineage>
        <taxon>Eukaryota</taxon>
        <taxon>Sar</taxon>
        <taxon>Stramenopiles</taxon>
        <taxon>Ochrophyta</taxon>
        <taxon>PX clade</taxon>
        <taxon>Phaeophyceae</taxon>
        <taxon>Ectocarpales</taxon>
        <taxon>Ectocarpaceae</taxon>
        <taxon>Ectocarpus</taxon>
    </lineage>
</organism>
<feature type="transmembrane region" description="Helical" evidence="2">
    <location>
        <begin position="252"/>
        <end position="274"/>
    </location>
</feature>
<evidence type="ECO:0000256" key="2">
    <source>
        <dbReference type="SAM" id="Phobius"/>
    </source>
</evidence>
<keyword evidence="1" id="KW-0175">Coiled coil</keyword>
<evidence type="ECO:0000313" key="3">
    <source>
        <dbReference type="EMBL" id="CBJ30333.1"/>
    </source>
</evidence>